<sequence length="138" mass="14583">MPRVPDGQDTGVNPEPYEMLAETVPASVARIRRFASDAARTSAPDVDADTVALLVSEVATNALVHGRGSVRVRVHPTARGLRVEVHDGNPALPARRRATPMDEGGRGIALVEALSAGWGAEHTAEGKNVWFEVTARGA</sequence>
<keyword evidence="1" id="KW-0723">Serine/threonine-protein kinase</keyword>
<protein>
    <submittedName>
        <fullName evidence="3">Serine phosphatase RsbU, regulator of sigma subunit</fullName>
    </submittedName>
</protein>
<dbReference type="GO" id="GO:0004674">
    <property type="term" value="F:protein serine/threonine kinase activity"/>
    <property type="evidence" value="ECO:0007669"/>
    <property type="project" value="UniProtKB-KW"/>
</dbReference>
<feature type="domain" description="Histidine kinase/HSP90-like ATPase" evidence="2">
    <location>
        <begin position="25"/>
        <end position="131"/>
    </location>
</feature>
<dbReference type="InterPro" id="IPR050267">
    <property type="entry name" value="Anti-sigma-factor_SerPK"/>
</dbReference>
<dbReference type="InterPro" id="IPR036890">
    <property type="entry name" value="HATPase_C_sf"/>
</dbReference>
<evidence type="ECO:0000256" key="1">
    <source>
        <dbReference type="ARBA" id="ARBA00022527"/>
    </source>
</evidence>
<organism evidence="3">
    <name type="scientific">uncultured Frankineae bacterium</name>
    <dbReference type="NCBI Taxonomy" id="437475"/>
    <lineage>
        <taxon>Bacteria</taxon>
        <taxon>Bacillati</taxon>
        <taxon>Actinomycetota</taxon>
        <taxon>Actinomycetes</taxon>
        <taxon>Frankiales</taxon>
        <taxon>environmental samples</taxon>
    </lineage>
</organism>
<keyword evidence="1" id="KW-0808">Transferase</keyword>
<dbReference type="Gene3D" id="3.30.565.10">
    <property type="entry name" value="Histidine kinase-like ATPase, C-terminal domain"/>
    <property type="match status" value="1"/>
</dbReference>
<gene>
    <name evidence="3" type="ORF">AVDCRST_MAG07-59</name>
</gene>
<dbReference type="PANTHER" id="PTHR35526">
    <property type="entry name" value="ANTI-SIGMA-F FACTOR RSBW-RELATED"/>
    <property type="match status" value="1"/>
</dbReference>
<name>A0A6J4KGX7_9ACTN</name>
<reference evidence="3" key="1">
    <citation type="submission" date="2020-02" db="EMBL/GenBank/DDBJ databases">
        <authorList>
            <person name="Meier V. D."/>
        </authorList>
    </citation>
    <scope>NUCLEOTIDE SEQUENCE</scope>
    <source>
        <strain evidence="3">AVDCRST_MAG07</strain>
    </source>
</reference>
<dbReference type="InterPro" id="IPR003594">
    <property type="entry name" value="HATPase_dom"/>
</dbReference>
<proteinExistence type="predicted"/>
<evidence type="ECO:0000259" key="2">
    <source>
        <dbReference type="Pfam" id="PF13581"/>
    </source>
</evidence>
<dbReference type="Pfam" id="PF13581">
    <property type="entry name" value="HATPase_c_2"/>
    <property type="match status" value="1"/>
</dbReference>
<dbReference type="SUPFAM" id="SSF55874">
    <property type="entry name" value="ATPase domain of HSP90 chaperone/DNA topoisomerase II/histidine kinase"/>
    <property type="match status" value="1"/>
</dbReference>
<accession>A0A6J4KGX7</accession>
<dbReference type="CDD" id="cd16936">
    <property type="entry name" value="HATPase_RsbW-like"/>
    <property type="match status" value="1"/>
</dbReference>
<dbReference type="AlphaFoldDB" id="A0A6J4KGX7"/>
<keyword evidence="1" id="KW-0418">Kinase</keyword>
<evidence type="ECO:0000313" key="3">
    <source>
        <dbReference type="EMBL" id="CAA9305521.1"/>
    </source>
</evidence>
<dbReference type="EMBL" id="CADCUB010000007">
    <property type="protein sequence ID" value="CAA9305521.1"/>
    <property type="molecule type" value="Genomic_DNA"/>
</dbReference>
<dbReference type="PANTHER" id="PTHR35526:SF3">
    <property type="entry name" value="ANTI-SIGMA-F FACTOR RSBW"/>
    <property type="match status" value="1"/>
</dbReference>